<keyword evidence="2 5" id="KW-0238">DNA-binding</keyword>
<keyword evidence="1" id="KW-0805">Transcription regulation</keyword>
<dbReference type="Gene3D" id="1.20.120.530">
    <property type="entry name" value="GntR ligand-binding domain-like"/>
    <property type="match status" value="1"/>
</dbReference>
<dbReference type="STRING" id="390270.SAMN04488005_0739"/>
<evidence type="ECO:0000256" key="3">
    <source>
        <dbReference type="ARBA" id="ARBA00023163"/>
    </source>
</evidence>
<evidence type="ECO:0000313" key="6">
    <source>
        <dbReference type="Proteomes" id="UP000199478"/>
    </source>
</evidence>
<dbReference type="OrthoDB" id="7620579at2"/>
<dbReference type="Pfam" id="PF07729">
    <property type="entry name" value="FCD"/>
    <property type="match status" value="1"/>
</dbReference>
<keyword evidence="6" id="KW-1185">Reference proteome</keyword>
<accession>A0A1I6FYI9</accession>
<feature type="domain" description="HTH gntR-type" evidence="4">
    <location>
        <begin position="8"/>
        <end position="75"/>
    </location>
</feature>
<gene>
    <name evidence="5" type="ORF">SAMN04488005_0739</name>
</gene>
<evidence type="ECO:0000313" key="5">
    <source>
        <dbReference type="EMBL" id="SFR34976.1"/>
    </source>
</evidence>
<dbReference type="InterPro" id="IPR011711">
    <property type="entry name" value="GntR_C"/>
</dbReference>
<dbReference type="RefSeq" id="WP_090196575.1">
    <property type="nucleotide sequence ID" value="NZ_FOYP01000001.1"/>
</dbReference>
<dbReference type="GO" id="GO:0003677">
    <property type="term" value="F:DNA binding"/>
    <property type="evidence" value="ECO:0007669"/>
    <property type="project" value="UniProtKB-KW"/>
</dbReference>
<dbReference type="GO" id="GO:0003700">
    <property type="term" value="F:DNA-binding transcription factor activity"/>
    <property type="evidence" value="ECO:0007669"/>
    <property type="project" value="InterPro"/>
</dbReference>
<dbReference type="PANTHER" id="PTHR43537">
    <property type="entry name" value="TRANSCRIPTIONAL REGULATOR, GNTR FAMILY"/>
    <property type="match status" value="1"/>
</dbReference>
<dbReference type="AlphaFoldDB" id="A0A1I6FYI9"/>
<sequence length="219" mass="24136">MKQIKHAPRLSDVAYESILQALFDARVPMGERISQGDLVALTGIPVGPVRDALKVLEADGLLVVHPRSGIEVIQPTTELIRSTIQFRTIIEKPAARRFASTATKSELLELRRLHEDFLAVLKTLTPTENVFSKLGVVEDKFHVTLVASLGNELVDASYRRIQLMGRIIRGGAVCYPQSAKISIGEHLDVIAAWEARDPDLAEDMLARHLTNAMGRNLGV</sequence>
<organism evidence="5 6">
    <name type="scientific">Yoonia tamlensis</name>
    <dbReference type="NCBI Taxonomy" id="390270"/>
    <lineage>
        <taxon>Bacteria</taxon>
        <taxon>Pseudomonadati</taxon>
        <taxon>Pseudomonadota</taxon>
        <taxon>Alphaproteobacteria</taxon>
        <taxon>Rhodobacterales</taxon>
        <taxon>Paracoccaceae</taxon>
        <taxon>Yoonia</taxon>
    </lineage>
</organism>
<dbReference type="Pfam" id="PF00392">
    <property type="entry name" value="GntR"/>
    <property type="match status" value="1"/>
</dbReference>
<evidence type="ECO:0000256" key="2">
    <source>
        <dbReference type="ARBA" id="ARBA00023125"/>
    </source>
</evidence>
<dbReference type="EMBL" id="FOYP01000001">
    <property type="protein sequence ID" value="SFR34976.1"/>
    <property type="molecule type" value="Genomic_DNA"/>
</dbReference>
<dbReference type="SUPFAM" id="SSF46785">
    <property type="entry name" value="Winged helix' DNA-binding domain"/>
    <property type="match status" value="1"/>
</dbReference>
<dbReference type="SMART" id="SM00345">
    <property type="entry name" value="HTH_GNTR"/>
    <property type="match status" value="1"/>
</dbReference>
<evidence type="ECO:0000256" key="1">
    <source>
        <dbReference type="ARBA" id="ARBA00023015"/>
    </source>
</evidence>
<dbReference type="Proteomes" id="UP000199478">
    <property type="component" value="Unassembled WGS sequence"/>
</dbReference>
<dbReference type="InterPro" id="IPR008920">
    <property type="entry name" value="TF_FadR/GntR_C"/>
</dbReference>
<dbReference type="PROSITE" id="PS50949">
    <property type="entry name" value="HTH_GNTR"/>
    <property type="match status" value="1"/>
</dbReference>
<dbReference type="SMART" id="SM00895">
    <property type="entry name" value="FCD"/>
    <property type="match status" value="1"/>
</dbReference>
<protein>
    <submittedName>
        <fullName evidence="5">DNA-binding transcriptional regulator, GntR family</fullName>
    </submittedName>
</protein>
<keyword evidence="3" id="KW-0804">Transcription</keyword>
<dbReference type="PANTHER" id="PTHR43537:SF5">
    <property type="entry name" value="UXU OPERON TRANSCRIPTIONAL REGULATOR"/>
    <property type="match status" value="1"/>
</dbReference>
<dbReference type="SUPFAM" id="SSF48008">
    <property type="entry name" value="GntR ligand-binding domain-like"/>
    <property type="match status" value="1"/>
</dbReference>
<evidence type="ECO:0000259" key="4">
    <source>
        <dbReference type="PROSITE" id="PS50949"/>
    </source>
</evidence>
<proteinExistence type="predicted"/>
<dbReference type="Gene3D" id="1.10.10.10">
    <property type="entry name" value="Winged helix-like DNA-binding domain superfamily/Winged helix DNA-binding domain"/>
    <property type="match status" value="1"/>
</dbReference>
<dbReference type="InterPro" id="IPR036388">
    <property type="entry name" value="WH-like_DNA-bd_sf"/>
</dbReference>
<dbReference type="InterPro" id="IPR000524">
    <property type="entry name" value="Tscrpt_reg_HTH_GntR"/>
</dbReference>
<dbReference type="InterPro" id="IPR036390">
    <property type="entry name" value="WH_DNA-bd_sf"/>
</dbReference>
<reference evidence="6" key="1">
    <citation type="submission" date="2016-10" db="EMBL/GenBank/DDBJ databases">
        <authorList>
            <person name="Varghese N."/>
            <person name="Submissions S."/>
        </authorList>
    </citation>
    <scope>NUCLEOTIDE SEQUENCE [LARGE SCALE GENOMIC DNA]</scope>
    <source>
        <strain evidence="6">DSM 26879</strain>
    </source>
</reference>
<name>A0A1I6FYI9_9RHOB</name>